<proteinExistence type="inferred from homology"/>
<evidence type="ECO:0000256" key="5">
    <source>
        <dbReference type="PIRNR" id="PIRNR017269"/>
    </source>
</evidence>
<evidence type="ECO:0000256" key="6">
    <source>
        <dbReference type="PIRSR" id="PIRSR017269-1"/>
    </source>
</evidence>
<dbReference type="Gene3D" id="3.10.330.20">
    <property type="match status" value="1"/>
</dbReference>
<keyword evidence="3 5" id="KW-0949">S-adenosyl-L-methionine</keyword>
<keyword evidence="10" id="KW-1185">Reference proteome</keyword>
<comment type="catalytic activity">
    <reaction evidence="5">
        <text>adenosine(58) in tRNA + S-adenosyl-L-methionine = N(1)-methyladenosine(58) in tRNA + S-adenosyl-L-homocysteine + H(+)</text>
        <dbReference type="Rhea" id="RHEA:43152"/>
        <dbReference type="Rhea" id="RHEA-COMP:10365"/>
        <dbReference type="Rhea" id="RHEA-COMP:10366"/>
        <dbReference type="ChEBI" id="CHEBI:15378"/>
        <dbReference type="ChEBI" id="CHEBI:57856"/>
        <dbReference type="ChEBI" id="CHEBI:59789"/>
        <dbReference type="ChEBI" id="CHEBI:74411"/>
        <dbReference type="ChEBI" id="CHEBI:74491"/>
        <dbReference type="EC" id="2.1.1.220"/>
    </reaction>
</comment>
<evidence type="ECO:0000256" key="2">
    <source>
        <dbReference type="ARBA" id="ARBA00022679"/>
    </source>
</evidence>
<evidence type="ECO:0000313" key="10">
    <source>
        <dbReference type="Proteomes" id="UP000307808"/>
    </source>
</evidence>
<dbReference type="PROSITE" id="PS51620">
    <property type="entry name" value="SAM_TRM61"/>
    <property type="match status" value="1"/>
</dbReference>
<organism evidence="9 10">
    <name type="scientific">Nocardioides jishulii</name>
    <dbReference type="NCBI Taxonomy" id="2575440"/>
    <lineage>
        <taxon>Bacteria</taxon>
        <taxon>Bacillati</taxon>
        <taxon>Actinomycetota</taxon>
        <taxon>Actinomycetes</taxon>
        <taxon>Propionibacteriales</taxon>
        <taxon>Nocardioidaceae</taxon>
        <taxon>Nocardioides</taxon>
    </lineage>
</organism>
<keyword evidence="2 5" id="KW-0808">Transferase</keyword>
<dbReference type="InterPro" id="IPR049470">
    <property type="entry name" value="TRM61_C"/>
</dbReference>
<dbReference type="GO" id="GO:0030488">
    <property type="term" value="P:tRNA methylation"/>
    <property type="evidence" value="ECO:0007669"/>
    <property type="project" value="InterPro"/>
</dbReference>
<dbReference type="PIRSF" id="PIRSF017269">
    <property type="entry name" value="GCD14"/>
    <property type="match status" value="1"/>
</dbReference>
<dbReference type="SUPFAM" id="SSF53335">
    <property type="entry name" value="S-adenosyl-L-methionine-dependent methyltransferases"/>
    <property type="match status" value="1"/>
</dbReference>
<dbReference type="FunFam" id="3.40.50.150:FF:000019">
    <property type="entry name" value="tRNA (adenine(58)-N(1))-methyltransferase TrmI"/>
    <property type="match status" value="1"/>
</dbReference>
<dbReference type="Gene3D" id="3.40.50.150">
    <property type="entry name" value="Vaccinia Virus protein VP39"/>
    <property type="match status" value="1"/>
</dbReference>
<evidence type="ECO:0000259" key="8">
    <source>
        <dbReference type="Pfam" id="PF08704"/>
    </source>
</evidence>
<comment type="function">
    <text evidence="5">Catalyzes the S-adenosyl-L-methionine-dependent formation of N(1)-methyladenine at position 58 (m1A58) in tRNA.</text>
</comment>
<feature type="region of interest" description="Disordered" evidence="7">
    <location>
        <begin position="278"/>
        <end position="320"/>
    </location>
</feature>
<feature type="domain" description="tRNA (adenine(58)-N(1))-methyltransferase catalytic subunit TRM61 C-terminal" evidence="8">
    <location>
        <begin position="91"/>
        <end position="256"/>
    </location>
</feature>
<comment type="subunit">
    <text evidence="5">Homotetramer composed of a dimer of dimers.</text>
</comment>
<dbReference type="EMBL" id="SZPY01000002">
    <property type="protein sequence ID" value="TKI62353.1"/>
    <property type="molecule type" value="Genomic_DNA"/>
</dbReference>
<dbReference type="GO" id="GO:0031515">
    <property type="term" value="C:tRNA (m1A) methyltransferase complex"/>
    <property type="evidence" value="ECO:0007669"/>
    <property type="project" value="UniProtKB-UniRule"/>
</dbReference>
<dbReference type="Pfam" id="PF08704">
    <property type="entry name" value="GCD14"/>
    <property type="match status" value="1"/>
</dbReference>
<dbReference type="EC" id="2.1.1.220" evidence="5"/>
<evidence type="ECO:0000256" key="3">
    <source>
        <dbReference type="ARBA" id="ARBA00022691"/>
    </source>
</evidence>
<dbReference type="GO" id="GO:0160107">
    <property type="term" value="F:tRNA (adenine(58)-N1)-methyltransferase activity"/>
    <property type="evidence" value="ECO:0007669"/>
    <property type="project" value="UniProtKB-EC"/>
</dbReference>
<accession>A0A4V5TK62</accession>
<dbReference type="PANTHER" id="PTHR12133">
    <property type="entry name" value="TRNA (ADENINE(58)-N(1))-METHYLTRANSFERASE"/>
    <property type="match status" value="1"/>
</dbReference>
<feature type="binding site" evidence="6">
    <location>
        <position position="148"/>
    </location>
    <ligand>
        <name>S-adenosyl-L-methionine</name>
        <dbReference type="ChEBI" id="CHEBI:59789"/>
    </ligand>
</feature>
<evidence type="ECO:0000256" key="1">
    <source>
        <dbReference type="ARBA" id="ARBA00022603"/>
    </source>
</evidence>
<feature type="binding site" evidence="6">
    <location>
        <position position="196"/>
    </location>
    <ligand>
        <name>S-adenosyl-L-methionine</name>
        <dbReference type="ChEBI" id="CHEBI:59789"/>
    </ligand>
</feature>
<protein>
    <recommendedName>
        <fullName evidence="5">tRNA (adenine(58)-N(1))-methyltransferase TrmI</fullName>
        <ecNumber evidence="5">2.1.1.220</ecNumber>
    </recommendedName>
</protein>
<dbReference type="InterPro" id="IPR014816">
    <property type="entry name" value="tRNA_MeTrfase_Gcd14"/>
</dbReference>
<keyword evidence="4 5" id="KW-0819">tRNA processing</keyword>
<feature type="binding site" evidence="6">
    <location>
        <position position="178"/>
    </location>
    <ligand>
        <name>S-adenosyl-L-methionine</name>
        <dbReference type="ChEBI" id="CHEBI:59789"/>
    </ligand>
</feature>
<name>A0A4V5TK62_9ACTN</name>
<dbReference type="Pfam" id="PF14801">
    <property type="entry name" value="TrmI-like_N"/>
    <property type="match status" value="1"/>
</dbReference>
<sequence>MPDESPAPHDVPSEAWAGVHRGPLREGEWVRLTDQKGRRHNFELVAGKRFFSNKGHLDHDELIGREEGFTVTSSAGGEYLVFRPLLSEFVVSMPRGAAVIYPKDAAQIVAMADIFPGARVVEAGAGSGALTCSLLRAVGPHGSVISYERRPEFAEVAERNVTQFFGGNHPAWDLRPGDLTEELPSLEEGVDRVILDMLAPWECIDVVADALLPGGIVCVYVATTTQLSRVVETLRAHGGFTEPQPWESLVRDWHVEGLAVRPGHKMIGHTAFLVTARRMAPGERPPMKKRRPAPGAYGPDYSGPRPDDLPPQMLEEPFNG</sequence>
<dbReference type="RefSeq" id="WP_137065622.1">
    <property type="nucleotide sequence ID" value="NZ_CP040748.1"/>
</dbReference>
<keyword evidence="1 5" id="KW-0489">Methyltransferase</keyword>
<comment type="similarity">
    <text evidence="5">Belongs to the class I-like SAM-binding methyltransferase superfamily. TRM61 family.</text>
</comment>
<gene>
    <name evidence="9" type="ORF">FC770_08095</name>
</gene>
<dbReference type="InterPro" id="IPR029063">
    <property type="entry name" value="SAM-dependent_MTases_sf"/>
</dbReference>
<dbReference type="AlphaFoldDB" id="A0A4V5TK62"/>
<evidence type="ECO:0000313" key="9">
    <source>
        <dbReference type="EMBL" id="TKI62353.1"/>
    </source>
</evidence>
<reference evidence="9 10" key="1">
    <citation type="submission" date="2019-04" db="EMBL/GenBank/DDBJ databases">
        <authorList>
            <person name="Dong K."/>
        </authorList>
    </citation>
    <scope>NUCLEOTIDE SEQUENCE [LARGE SCALE GENOMIC DNA]</scope>
    <source>
        <strain evidence="10">dk3543</strain>
    </source>
</reference>
<dbReference type="OrthoDB" id="9781391at2"/>
<dbReference type="PANTHER" id="PTHR12133:SF1">
    <property type="entry name" value="TRNA (ADENINE(58)-N(1))-METHYLTRANSFERASE, MITOCHONDRIAL"/>
    <property type="match status" value="1"/>
</dbReference>
<feature type="binding site" evidence="6">
    <location>
        <begin position="127"/>
        <end position="130"/>
    </location>
    <ligand>
        <name>S-adenosyl-L-methionine</name>
        <dbReference type="ChEBI" id="CHEBI:59789"/>
    </ligand>
</feature>
<dbReference type="CDD" id="cd02440">
    <property type="entry name" value="AdoMet_MTases"/>
    <property type="match status" value="1"/>
</dbReference>
<dbReference type="Proteomes" id="UP000307808">
    <property type="component" value="Unassembled WGS sequence"/>
</dbReference>
<comment type="caution">
    <text evidence="9">The sequence shown here is derived from an EMBL/GenBank/DDBJ whole genome shotgun (WGS) entry which is preliminary data.</text>
</comment>
<evidence type="ECO:0000256" key="4">
    <source>
        <dbReference type="ARBA" id="ARBA00022694"/>
    </source>
</evidence>
<evidence type="ECO:0000256" key="7">
    <source>
        <dbReference type="SAM" id="MobiDB-lite"/>
    </source>
</evidence>